<organism evidence="1 2">
    <name type="scientific">Amblyomma americanum</name>
    <name type="common">Lone star tick</name>
    <dbReference type="NCBI Taxonomy" id="6943"/>
    <lineage>
        <taxon>Eukaryota</taxon>
        <taxon>Metazoa</taxon>
        <taxon>Ecdysozoa</taxon>
        <taxon>Arthropoda</taxon>
        <taxon>Chelicerata</taxon>
        <taxon>Arachnida</taxon>
        <taxon>Acari</taxon>
        <taxon>Parasitiformes</taxon>
        <taxon>Ixodida</taxon>
        <taxon>Ixodoidea</taxon>
        <taxon>Ixodidae</taxon>
        <taxon>Amblyomminae</taxon>
        <taxon>Amblyomma</taxon>
    </lineage>
</organism>
<comment type="caution">
    <text evidence="1">The sequence shown here is derived from an EMBL/GenBank/DDBJ whole genome shotgun (WGS) entry which is preliminary data.</text>
</comment>
<dbReference type="Proteomes" id="UP001321473">
    <property type="component" value="Unassembled WGS sequence"/>
</dbReference>
<protein>
    <submittedName>
        <fullName evidence="1">Uncharacterized protein</fullName>
    </submittedName>
</protein>
<dbReference type="AlphaFoldDB" id="A0AAQ4E0Q6"/>
<evidence type="ECO:0000313" key="1">
    <source>
        <dbReference type="EMBL" id="KAK8768296.1"/>
    </source>
</evidence>
<name>A0AAQ4E0Q6_AMBAM</name>
<evidence type="ECO:0000313" key="2">
    <source>
        <dbReference type="Proteomes" id="UP001321473"/>
    </source>
</evidence>
<reference evidence="1 2" key="1">
    <citation type="journal article" date="2023" name="Arcadia Sci">
        <title>De novo assembly of a long-read Amblyomma americanum tick genome.</title>
        <authorList>
            <person name="Chou S."/>
            <person name="Poskanzer K.E."/>
            <person name="Rollins M."/>
            <person name="Thuy-Boun P.S."/>
        </authorList>
    </citation>
    <scope>NUCLEOTIDE SEQUENCE [LARGE SCALE GENOMIC DNA]</scope>
    <source>
        <strain evidence="1">F_SG_1</strain>
        <tissue evidence="1">Salivary glands</tissue>
    </source>
</reference>
<gene>
    <name evidence="1" type="ORF">V5799_015239</name>
</gene>
<proteinExistence type="predicted"/>
<dbReference type="EMBL" id="JARKHS020024210">
    <property type="protein sequence ID" value="KAK8768296.1"/>
    <property type="molecule type" value="Genomic_DNA"/>
</dbReference>
<accession>A0AAQ4E0Q6</accession>
<keyword evidence="2" id="KW-1185">Reference proteome</keyword>
<sequence>MKTLHEQLGSLFSIQMSLVQVACRLRESHQSLLLTIPLQLWRFPEPRRDHWPAVTQEIGVYARSIPM</sequence>